<dbReference type="Gene3D" id="2.30.30.220">
    <property type="entry name" value="SspB-like"/>
    <property type="match status" value="1"/>
</dbReference>
<dbReference type="SUPFAM" id="SSF101738">
    <property type="entry name" value="SspB-like"/>
    <property type="match status" value="1"/>
</dbReference>
<sequence>MTTEQTIDYETLAQEAMRGVVRTVLQKAAKFGLPGDHHFYISFETQAAGVALSKRLKEKYPSEMTIVLQHRFWDLNVSDDRFEVKLTFDGIPERLVVPFSAIKVFFDPSVRYGLQFEEPDFTADSVDQSVSSLESNYSSLNGDSDPEHAEPTSLANAANRRSHNRRRDDNAKEPAADVVKKHSPAQERALNGNAEQLDGLEAEANEEEAELPATVGAEIVSLDAFRKK</sequence>
<dbReference type="RefSeq" id="WP_046479602.1">
    <property type="nucleotide sequence ID" value="NZ_LN829118.1"/>
</dbReference>
<proteinExistence type="predicted"/>
<keyword evidence="3" id="KW-1185">Reference proteome</keyword>
<dbReference type="OrthoDB" id="9800412at2"/>
<dbReference type="Pfam" id="PF04386">
    <property type="entry name" value="SspB"/>
    <property type="match status" value="1"/>
</dbReference>
<reference evidence="3" key="1">
    <citation type="submission" date="2015-02" db="EMBL/GenBank/DDBJ databases">
        <authorList>
            <person name="Chooi Y.-H."/>
        </authorList>
    </citation>
    <scope>NUCLEOTIDE SEQUENCE [LARGE SCALE GENOMIC DNA]</scope>
    <source>
        <strain evidence="3">strain Y</strain>
    </source>
</reference>
<name>A0A0D6JLL8_9HYPH</name>
<evidence type="ECO:0000313" key="3">
    <source>
        <dbReference type="Proteomes" id="UP000033187"/>
    </source>
</evidence>
<dbReference type="InterPro" id="IPR007481">
    <property type="entry name" value="SspB"/>
</dbReference>
<organism evidence="2 3">
    <name type="scientific">Candidatus Filomicrobium marinum</name>
    <dbReference type="NCBI Taxonomy" id="1608628"/>
    <lineage>
        <taxon>Bacteria</taxon>
        <taxon>Pseudomonadati</taxon>
        <taxon>Pseudomonadota</taxon>
        <taxon>Alphaproteobacteria</taxon>
        <taxon>Hyphomicrobiales</taxon>
        <taxon>Hyphomicrobiaceae</taxon>
        <taxon>Filomicrobium</taxon>
    </lineage>
</organism>
<evidence type="ECO:0000313" key="2">
    <source>
        <dbReference type="EMBL" id="CPR22572.1"/>
    </source>
</evidence>
<feature type="compositionally biased region" description="Acidic residues" evidence="1">
    <location>
        <begin position="198"/>
        <end position="210"/>
    </location>
</feature>
<evidence type="ECO:0000256" key="1">
    <source>
        <dbReference type="SAM" id="MobiDB-lite"/>
    </source>
</evidence>
<dbReference type="KEGG" id="fil:BN1229_v1_4018"/>
<dbReference type="InterPro" id="IPR036760">
    <property type="entry name" value="SspB-like_sf"/>
</dbReference>
<accession>A0A0D6JLL8</accession>
<dbReference type="EMBL" id="LN829119">
    <property type="protein sequence ID" value="CPR22572.1"/>
    <property type="molecule type" value="Genomic_DNA"/>
</dbReference>
<feature type="compositionally biased region" description="Basic and acidic residues" evidence="1">
    <location>
        <begin position="166"/>
        <end position="180"/>
    </location>
</feature>
<feature type="region of interest" description="Disordered" evidence="1">
    <location>
        <begin position="133"/>
        <end position="214"/>
    </location>
</feature>
<evidence type="ECO:0008006" key="4">
    <source>
        <dbReference type="Google" id="ProtNLM"/>
    </source>
</evidence>
<gene>
    <name evidence="2" type="ORF">YBN1229_v1_4005</name>
</gene>
<dbReference type="KEGG" id="fiy:BN1229_v1_4005"/>
<dbReference type="Proteomes" id="UP000033187">
    <property type="component" value="Chromosome 1"/>
</dbReference>
<dbReference type="AlphaFoldDB" id="A0A0D6JLL8"/>
<protein>
    <recommendedName>
        <fullName evidence="4">Stringent starvation protein B</fullName>
    </recommendedName>
</protein>